<gene>
    <name evidence="18" type="primary">envZ</name>
    <name evidence="18" type="ORF">L2764_21320</name>
</gene>
<dbReference type="InterPro" id="IPR003660">
    <property type="entry name" value="HAMP_dom"/>
</dbReference>
<comment type="caution">
    <text evidence="18">The sequence shown here is derived from an EMBL/GenBank/DDBJ whole genome shotgun (WGS) entry which is preliminary data.</text>
</comment>
<evidence type="ECO:0000256" key="1">
    <source>
        <dbReference type="ARBA" id="ARBA00000085"/>
    </source>
</evidence>
<dbReference type="PANTHER" id="PTHR44936:SF5">
    <property type="entry name" value="SENSOR HISTIDINE KINASE ENVZ"/>
    <property type="match status" value="1"/>
</dbReference>
<keyword evidence="12 15" id="KW-1133">Transmembrane helix</keyword>
<evidence type="ECO:0000256" key="11">
    <source>
        <dbReference type="ARBA" id="ARBA00022840"/>
    </source>
</evidence>
<dbReference type="Pfam" id="PF00672">
    <property type="entry name" value="HAMP"/>
    <property type="match status" value="1"/>
</dbReference>
<feature type="domain" description="HAMP" evidence="17">
    <location>
        <begin position="180"/>
        <end position="232"/>
    </location>
</feature>
<dbReference type="PRINTS" id="PR00344">
    <property type="entry name" value="BCTRLSENSOR"/>
</dbReference>
<feature type="transmembrane region" description="Helical" evidence="15">
    <location>
        <begin position="160"/>
        <end position="179"/>
    </location>
</feature>
<dbReference type="PANTHER" id="PTHR44936">
    <property type="entry name" value="SENSOR PROTEIN CREC"/>
    <property type="match status" value="1"/>
</dbReference>
<dbReference type="Pfam" id="PF00512">
    <property type="entry name" value="HisKA"/>
    <property type="match status" value="1"/>
</dbReference>
<evidence type="ECO:0000256" key="3">
    <source>
        <dbReference type="ARBA" id="ARBA00012438"/>
    </source>
</evidence>
<evidence type="ECO:0000256" key="4">
    <source>
        <dbReference type="ARBA" id="ARBA00022475"/>
    </source>
</evidence>
<keyword evidence="9" id="KW-0547">Nucleotide-binding</keyword>
<evidence type="ECO:0000256" key="9">
    <source>
        <dbReference type="ARBA" id="ARBA00022741"/>
    </source>
</evidence>
<evidence type="ECO:0000256" key="12">
    <source>
        <dbReference type="ARBA" id="ARBA00022989"/>
    </source>
</evidence>
<evidence type="ECO:0000256" key="10">
    <source>
        <dbReference type="ARBA" id="ARBA00022777"/>
    </source>
</evidence>
<feature type="domain" description="Histidine kinase" evidence="16">
    <location>
        <begin position="240"/>
        <end position="438"/>
    </location>
</feature>
<sequence>MKKSWWQRLIPHSSFSQTVVLIGCLLLTNQIVSYISVAVYFIKPSYQQINQLIARQIKLLFIDGVEVGREHLSMVDALNAKVRGDGIKIYNQKQAREAGVDKATYYSYFSSQMSEYLGGQAEVRIAQGAEFQIWIRPPQAPSIWVKVPLNDISEQNLSPLTLYLMVIGALSVAGGWWFARKQNLPLKRLQTSALAVSRGEYPAALPLSGSSEIIAVTKSFNQMSYSMEQLEHDKALLMAGISHDLRTPLTRIRLASEMINDQDEYLKEGIAHDIEDMDAIINQFIDYIRQDQSSNHEQAQINDLIKDVADSEANRSGVMEVDLAQLPMIPIQTVAIKRVISNFVENAFRYGNGWVKISSQYNGQQVGFSVEDDGPGIDETQIPKLFEPFTQGDTARGSIGSGLGLAIVRRIVDRHQGKVVLSNRKEGGLHAQVWLPLE</sequence>
<dbReference type="InterPro" id="IPR050980">
    <property type="entry name" value="2C_sensor_his_kinase"/>
</dbReference>
<evidence type="ECO:0000259" key="17">
    <source>
        <dbReference type="PROSITE" id="PS50885"/>
    </source>
</evidence>
<feature type="transmembrane region" description="Helical" evidence="15">
    <location>
        <begin position="20"/>
        <end position="42"/>
    </location>
</feature>
<keyword evidence="14 15" id="KW-0472">Membrane</keyword>
<keyword evidence="11" id="KW-0067">ATP-binding</keyword>
<dbReference type="Gene3D" id="1.10.287.130">
    <property type="match status" value="1"/>
</dbReference>
<dbReference type="InterPro" id="IPR004358">
    <property type="entry name" value="Sig_transdc_His_kin-like_C"/>
</dbReference>
<dbReference type="Proteomes" id="UP001203423">
    <property type="component" value="Unassembled WGS sequence"/>
</dbReference>
<dbReference type="SUPFAM" id="SSF47384">
    <property type="entry name" value="Homodimeric domain of signal transducing histidine kinase"/>
    <property type="match status" value="1"/>
</dbReference>
<dbReference type="Gene3D" id="3.30.565.10">
    <property type="entry name" value="Histidine kinase-like ATPase, C-terminal domain"/>
    <property type="match status" value="1"/>
</dbReference>
<accession>A0ABT0LHK4</accession>
<keyword evidence="6" id="KW-0597">Phosphoprotein</keyword>
<evidence type="ECO:0000256" key="8">
    <source>
        <dbReference type="ARBA" id="ARBA00022692"/>
    </source>
</evidence>
<keyword evidence="8 15" id="KW-0812">Transmembrane</keyword>
<evidence type="ECO:0000313" key="18">
    <source>
        <dbReference type="EMBL" id="MCL1126945.1"/>
    </source>
</evidence>
<dbReference type="GO" id="GO:0004673">
    <property type="term" value="F:protein histidine kinase activity"/>
    <property type="evidence" value="ECO:0007669"/>
    <property type="project" value="UniProtKB-EC"/>
</dbReference>
<keyword evidence="5" id="KW-0997">Cell inner membrane</keyword>
<evidence type="ECO:0000313" key="19">
    <source>
        <dbReference type="Proteomes" id="UP001203423"/>
    </source>
</evidence>
<dbReference type="NCBIfam" id="NF007004">
    <property type="entry name" value="PRK09467.1"/>
    <property type="match status" value="1"/>
</dbReference>
<dbReference type="InterPro" id="IPR036097">
    <property type="entry name" value="HisK_dim/P_sf"/>
</dbReference>
<evidence type="ECO:0000256" key="13">
    <source>
        <dbReference type="ARBA" id="ARBA00023012"/>
    </source>
</evidence>
<comment type="catalytic activity">
    <reaction evidence="1">
        <text>ATP + protein L-histidine = ADP + protein N-phospho-L-histidine.</text>
        <dbReference type="EC" id="2.7.13.3"/>
    </reaction>
</comment>
<proteinExistence type="predicted"/>
<evidence type="ECO:0000256" key="2">
    <source>
        <dbReference type="ARBA" id="ARBA00004429"/>
    </source>
</evidence>
<dbReference type="SMART" id="SM00388">
    <property type="entry name" value="HisKA"/>
    <property type="match status" value="1"/>
</dbReference>
<evidence type="ECO:0000256" key="6">
    <source>
        <dbReference type="ARBA" id="ARBA00022553"/>
    </source>
</evidence>
<name>A0ABT0LHK4_9GAMM</name>
<evidence type="ECO:0000256" key="7">
    <source>
        <dbReference type="ARBA" id="ARBA00022679"/>
    </source>
</evidence>
<keyword evidence="4" id="KW-1003">Cell membrane</keyword>
<dbReference type="SMART" id="SM00304">
    <property type="entry name" value="HAMP"/>
    <property type="match status" value="1"/>
</dbReference>
<dbReference type="RefSeq" id="WP_248942353.1">
    <property type="nucleotide sequence ID" value="NZ_JAKIKS010000117.1"/>
</dbReference>
<keyword evidence="10 18" id="KW-0418">Kinase</keyword>
<keyword evidence="19" id="KW-1185">Reference proteome</keyword>
<evidence type="ECO:0000256" key="15">
    <source>
        <dbReference type="SAM" id="Phobius"/>
    </source>
</evidence>
<keyword evidence="13" id="KW-0902">Two-component regulatory system</keyword>
<comment type="subcellular location">
    <subcellularLocation>
        <location evidence="2">Cell inner membrane</location>
        <topology evidence="2">Multi-pass membrane protein</topology>
    </subcellularLocation>
</comment>
<evidence type="ECO:0000259" key="16">
    <source>
        <dbReference type="PROSITE" id="PS50109"/>
    </source>
</evidence>
<dbReference type="InterPro" id="IPR005467">
    <property type="entry name" value="His_kinase_dom"/>
</dbReference>
<organism evidence="18 19">
    <name type="scientific">Shewanella surugensis</name>
    <dbReference type="NCBI Taxonomy" id="212020"/>
    <lineage>
        <taxon>Bacteria</taxon>
        <taxon>Pseudomonadati</taxon>
        <taxon>Pseudomonadota</taxon>
        <taxon>Gammaproteobacteria</taxon>
        <taxon>Alteromonadales</taxon>
        <taxon>Shewanellaceae</taxon>
        <taxon>Shewanella</taxon>
    </lineage>
</organism>
<keyword evidence="7 18" id="KW-0808">Transferase</keyword>
<protein>
    <recommendedName>
        <fullName evidence="3">histidine kinase</fullName>
        <ecNumber evidence="3">2.7.13.3</ecNumber>
    </recommendedName>
</protein>
<dbReference type="EC" id="2.7.13.3" evidence="3"/>
<evidence type="ECO:0000256" key="5">
    <source>
        <dbReference type="ARBA" id="ARBA00022519"/>
    </source>
</evidence>
<dbReference type="CDD" id="cd00082">
    <property type="entry name" value="HisKA"/>
    <property type="match status" value="1"/>
</dbReference>
<dbReference type="InterPro" id="IPR003594">
    <property type="entry name" value="HATPase_dom"/>
</dbReference>
<dbReference type="CDD" id="cd16950">
    <property type="entry name" value="HATPase_EnvZ-like"/>
    <property type="match status" value="1"/>
</dbReference>
<dbReference type="PROSITE" id="PS51257">
    <property type="entry name" value="PROKAR_LIPOPROTEIN"/>
    <property type="match status" value="1"/>
</dbReference>
<dbReference type="SMART" id="SM00387">
    <property type="entry name" value="HATPase_c"/>
    <property type="match status" value="1"/>
</dbReference>
<dbReference type="InterPro" id="IPR003661">
    <property type="entry name" value="HisK_dim/P_dom"/>
</dbReference>
<reference evidence="18 19" key="1">
    <citation type="submission" date="2022-01" db="EMBL/GenBank/DDBJ databases">
        <title>Whole genome-based taxonomy of the Shewanellaceae.</title>
        <authorList>
            <person name="Martin-Rodriguez A.J."/>
        </authorList>
    </citation>
    <scope>NUCLEOTIDE SEQUENCE [LARGE SCALE GENOMIC DNA]</scope>
    <source>
        <strain evidence="18 19">DSM 17177</strain>
    </source>
</reference>
<dbReference type="CDD" id="cd06225">
    <property type="entry name" value="HAMP"/>
    <property type="match status" value="1"/>
</dbReference>
<dbReference type="EMBL" id="JAKIKS010000117">
    <property type="protein sequence ID" value="MCL1126945.1"/>
    <property type="molecule type" value="Genomic_DNA"/>
</dbReference>
<evidence type="ECO:0000256" key="14">
    <source>
        <dbReference type="ARBA" id="ARBA00023136"/>
    </source>
</evidence>
<dbReference type="PROSITE" id="PS50109">
    <property type="entry name" value="HIS_KIN"/>
    <property type="match status" value="1"/>
</dbReference>
<dbReference type="Pfam" id="PF02518">
    <property type="entry name" value="HATPase_c"/>
    <property type="match status" value="1"/>
</dbReference>
<dbReference type="InterPro" id="IPR036890">
    <property type="entry name" value="HATPase_C_sf"/>
</dbReference>
<dbReference type="SUPFAM" id="SSF55874">
    <property type="entry name" value="ATPase domain of HSP90 chaperone/DNA topoisomerase II/histidine kinase"/>
    <property type="match status" value="1"/>
</dbReference>
<dbReference type="PROSITE" id="PS50885">
    <property type="entry name" value="HAMP"/>
    <property type="match status" value="1"/>
</dbReference>